<reference evidence="4" key="1">
    <citation type="journal article" date="2011" name="MBio">
        <title>Novel metabolic attributes of the genus Cyanothece, comprising a group of unicellular nitrogen-fixing Cyanobacteria.</title>
        <authorList>
            <person name="Bandyopadhyay A."/>
            <person name="Elvitigala T."/>
            <person name="Welsh E."/>
            <person name="Stockel J."/>
            <person name="Liberton M."/>
            <person name="Min H."/>
            <person name="Sherman L.A."/>
            <person name="Pakrasi H.B."/>
        </authorList>
    </citation>
    <scope>NUCLEOTIDE SEQUENCE [LARGE SCALE GENOMIC DNA]</scope>
    <source>
        <strain evidence="4">PCC 7424</strain>
    </source>
</reference>
<dbReference type="SUPFAM" id="SSF52129">
    <property type="entry name" value="Caspase-like"/>
    <property type="match status" value="1"/>
</dbReference>
<dbReference type="STRING" id="65393.PCC7424_4034"/>
<evidence type="ECO:0000313" key="3">
    <source>
        <dbReference type="EMBL" id="ACK72408.1"/>
    </source>
</evidence>
<sequence>MKDHQCLVIGISRYQFLPPLSYGEVDAQAIYQFFLNKVKLPQQQILLISDTSVPVKGRSTYPSQENLLEWLKLSDQEWLIFNGYGVNYQGEDYLMPIDGNPQDILSTGIKIQSLFSSLQTPKLLILNLYSLQLGTRVGQQIITLAKQKGIALILSVRPADEKTSDNHSTFTTALLEAFEYYSHDISLFQLAQYLSDRLPSLRVSRGRMIATPVIISPSLTFSSQSLFSLPKSQKTENTEQPKTSQEKEIGLPLLPAAAVATIPDNTEENLISQAPVSPPQSSHSLKSHQSVKWVWVGGILMVLLLIGLSFWLKSILLNPPNYEGSKFPLDPSNKDADSQQKLLHRAMTYLKENQASSFNRAINEIRQIPQSSSVYPQAQEKITLWSQIILDIAQGRANQGNFQDAIAAARLVPPDQKQVYSLALEKIKTWQAKAKQQQINQALIDGAKALINPFSASSYNQGITILRQIVEGEPEYPQAQQLINQWSQKIYLLALSRANQGNYQQAITTAELVPPDTFAYDIAREAIAQWKLK</sequence>
<keyword evidence="1" id="KW-1133">Transmembrane helix</keyword>
<dbReference type="AlphaFoldDB" id="B7KL36"/>
<dbReference type="eggNOG" id="COG4249">
    <property type="taxonomic scope" value="Bacteria"/>
</dbReference>
<dbReference type="Pfam" id="PF00656">
    <property type="entry name" value="Peptidase_C14"/>
    <property type="match status" value="1"/>
</dbReference>
<dbReference type="HOGENOM" id="CLU_015555_0_0_3"/>
<organism evidence="3 4">
    <name type="scientific">Gloeothece citriformis (strain PCC 7424)</name>
    <name type="common">Cyanothece sp. (strain PCC 7424)</name>
    <dbReference type="NCBI Taxonomy" id="65393"/>
    <lineage>
        <taxon>Bacteria</taxon>
        <taxon>Bacillati</taxon>
        <taxon>Cyanobacteriota</taxon>
        <taxon>Cyanophyceae</taxon>
        <taxon>Oscillatoriophycideae</taxon>
        <taxon>Chroococcales</taxon>
        <taxon>Aphanothecaceae</taxon>
        <taxon>Gloeothece</taxon>
        <taxon>Gloeothece citriformis</taxon>
    </lineage>
</organism>
<keyword evidence="1" id="KW-0472">Membrane</keyword>
<gene>
    <name evidence="3" type="ordered locus">PCC7424_4034</name>
</gene>
<dbReference type="KEGG" id="cyc:PCC7424_4034"/>
<name>B7KL36_GLOC7</name>
<dbReference type="InterPro" id="IPR011600">
    <property type="entry name" value="Pept_C14_caspase"/>
</dbReference>
<dbReference type="GO" id="GO:0004197">
    <property type="term" value="F:cysteine-type endopeptidase activity"/>
    <property type="evidence" value="ECO:0007669"/>
    <property type="project" value="InterPro"/>
</dbReference>
<dbReference type="InterPro" id="IPR029030">
    <property type="entry name" value="Caspase-like_dom_sf"/>
</dbReference>
<dbReference type="RefSeq" id="WP_015955993.1">
    <property type="nucleotide sequence ID" value="NC_011729.1"/>
</dbReference>
<keyword evidence="1" id="KW-0812">Transmembrane</keyword>
<evidence type="ECO:0000313" key="4">
    <source>
        <dbReference type="Proteomes" id="UP000002384"/>
    </source>
</evidence>
<protein>
    <submittedName>
        <fullName evidence="3">Peptidase C14 caspase catalytic subunit p20</fullName>
    </submittedName>
</protein>
<feature type="domain" description="Peptidase C14 caspase" evidence="2">
    <location>
        <begin position="5"/>
        <end position="218"/>
    </location>
</feature>
<proteinExistence type="predicted"/>
<feature type="transmembrane region" description="Helical" evidence="1">
    <location>
        <begin position="293"/>
        <end position="312"/>
    </location>
</feature>
<keyword evidence="4" id="KW-1185">Reference proteome</keyword>
<accession>B7KL36</accession>
<dbReference type="GO" id="GO:0006508">
    <property type="term" value="P:proteolysis"/>
    <property type="evidence" value="ECO:0007669"/>
    <property type="project" value="InterPro"/>
</dbReference>
<evidence type="ECO:0000256" key="1">
    <source>
        <dbReference type="SAM" id="Phobius"/>
    </source>
</evidence>
<dbReference type="EMBL" id="CP001291">
    <property type="protein sequence ID" value="ACK72408.1"/>
    <property type="molecule type" value="Genomic_DNA"/>
</dbReference>
<dbReference type="Proteomes" id="UP000002384">
    <property type="component" value="Chromosome"/>
</dbReference>
<evidence type="ECO:0000259" key="2">
    <source>
        <dbReference type="Pfam" id="PF00656"/>
    </source>
</evidence>
<dbReference type="OrthoDB" id="581349at2"/>